<dbReference type="EMBL" id="CP002106">
    <property type="protein sequence ID" value="ADK68126.1"/>
    <property type="molecule type" value="Genomic_DNA"/>
</dbReference>
<name>E1QVH3_OLSUV</name>
<dbReference type="OrthoDB" id="3191687at2"/>
<dbReference type="eggNOG" id="ENOG50308T1">
    <property type="taxonomic scope" value="Bacteria"/>
</dbReference>
<evidence type="ECO:0000313" key="3">
    <source>
        <dbReference type="Proteomes" id="UP000000333"/>
    </source>
</evidence>
<dbReference type="KEGG" id="ols:Olsu_1015"/>
<feature type="transmembrane region" description="Helical" evidence="1">
    <location>
        <begin position="105"/>
        <end position="129"/>
    </location>
</feature>
<proteinExistence type="predicted"/>
<dbReference type="Proteomes" id="UP000000333">
    <property type="component" value="Chromosome"/>
</dbReference>
<dbReference type="AlphaFoldDB" id="E1QVH3"/>
<dbReference type="HOGENOM" id="CLU_1914932_0_0_11"/>
<keyword evidence="3" id="KW-1185">Reference proteome</keyword>
<sequence length="132" mass="14396">MCEWNIDTILCDLVLSLVINTSAMLLGSAVFTFQAWYPGVASAFFTNVLLQLVLPVPGIAAAVTAWVGEHRWRPIVRVFVENLIFVTCISLTMAFIQAPAGGDVIAAWLSTYVCLVLIGYVTSLILFAVQSR</sequence>
<reference evidence="2 3" key="1">
    <citation type="journal article" date="2010" name="Stand. Genomic Sci.">
        <title>Complete genome sequence of Olsenella uli type strain (VPI D76D-27C).</title>
        <authorList>
            <person name="Goker M."/>
            <person name="Held B."/>
            <person name="Lucas S."/>
            <person name="Nolan M."/>
            <person name="Yasawong M."/>
            <person name="Glavina Del Rio T."/>
            <person name="Tice H."/>
            <person name="Cheng J.F."/>
            <person name="Bruce D."/>
            <person name="Detter J.C."/>
            <person name="Tapia R."/>
            <person name="Han C."/>
            <person name="Goodwin L."/>
            <person name="Pitluck S."/>
            <person name="Liolios K."/>
            <person name="Ivanova N."/>
            <person name="Mavromatis K."/>
            <person name="Mikhailova N."/>
            <person name="Pati A."/>
            <person name="Chen A."/>
            <person name="Palaniappan K."/>
            <person name="Land M."/>
            <person name="Hauser L."/>
            <person name="Chang Y.J."/>
            <person name="Jeffries C.D."/>
            <person name="Rohde M."/>
            <person name="Sikorski J."/>
            <person name="Pukall R."/>
            <person name="Woyke T."/>
            <person name="Bristow J."/>
            <person name="Eisen J.A."/>
            <person name="Markowitz V."/>
            <person name="Hugenholtz P."/>
            <person name="Kyrpides N.C."/>
            <person name="Klenk H.P."/>
            <person name="Lapidus A."/>
        </authorList>
    </citation>
    <scope>NUCLEOTIDE SEQUENCE [LARGE SCALE GENOMIC DNA]</scope>
    <source>
        <strain evidence="3">ATCC 49627 / DSM 7084 / CIP 109912 / JCM 12494 / NCIMB 702895 / VPI D76D-27C</strain>
    </source>
</reference>
<feature type="transmembrane region" description="Helical" evidence="1">
    <location>
        <begin position="79"/>
        <end position="99"/>
    </location>
</feature>
<keyword evidence="1" id="KW-0472">Membrane</keyword>
<evidence type="ECO:0000313" key="2">
    <source>
        <dbReference type="EMBL" id="ADK68126.1"/>
    </source>
</evidence>
<feature type="transmembrane region" description="Helical" evidence="1">
    <location>
        <begin position="48"/>
        <end position="67"/>
    </location>
</feature>
<feature type="transmembrane region" description="Helical" evidence="1">
    <location>
        <begin position="12"/>
        <end position="36"/>
    </location>
</feature>
<keyword evidence="1" id="KW-0812">Transmembrane</keyword>
<organism evidence="2 3">
    <name type="scientific">Olsenella uli (strain ATCC 49627 / DSM 7084 / CCUG 31166 / CIP 109912 / JCM 12494 / LMG 11480 / NCIMB 702895 / VPI D76D-27C)</name>
    <name type="common">Lactobacillus uli</name>
    <dbReference type="NCBI Taxonomy" id="633147"/>
    <lineage>
        <taxon>Bacteria</taxon>
        <taxon>Bacillati</taxon>
        <taxon>Actinomycetota</taxon>
        <taxon>Coriobacteriia</taxon>
        <taxon>Coriobacteriales</taxon>
        <taxon>Atopobiaceae</taxon>
        <taxon>Olsenella</taxon>
    </lineage>
</organism>
<evidence type="ECO:0000256" key="1">
    <source>
        <dbReference type="SAM" id="Phobius"/>
    </source>
</evidence>
<dbReference type="STRING" id="633147.Olsu_1015"/>
<accession>E1QVH3</accession>
<protein>
    <submittedName>
        <fullName evidence="2">Uncharacterized protein</fullName>
    </submittedName>
</protein>
<gene>
    <name evidence="2" type="ordered locus">Olsu_1015</name>
</gene>
<keyword evidence="1" id="KW-1133">Transmembrane helix</keyword>